<organism evidence="3 4">
    <name type="scientific">Gemmata massiliana</name>
    <dbReference type="NCBI Taxonomy" id="1210884"/>
    <lineage>
        <taxon>Bacteria</taxon>
        <taxon>Pseudomonadati</taxon>
        <taxon>Planctomycetota</taxon>
        <taxon>Planctomycetia</taxon>
        <taxon>Gemmatales</taxon>
        <taxon>Gemmataceae</taxon>
        <taxon>Gemmata</taxon>
    </lineage>
</organism>
<feature type="region of interest" description="Disordered" evidence="1">
    <location>
        <begin position="1"/>
        <end position="49"/>
    </location>
</feature>
<dbReference type="Proteomes" id="UP000464178">
    <property type="component" value="Chromosome"/>
</dbReference>
<evidence type="ECO:0000313" key="3">
    <source>
        <dbReference type="EMBL" id="VTR97552.1"/>
    </source>
</evidence>
<reference evidence="3 4" key="1">
    <citation type="submission" date="2019-05" db="EMBL/GenBank/DDBJ databases">
        <authorList>
            <consortium name="Science for Life Laboratories"/>
        </authorList>
    </citation>
    <scope>NUCLEOTIDE SEQUENCE [LARGE SCALE GENOMIC DNA]</scope>
    <source>
        <strain evidence="3">Soil9</strain>
    </source>
</reference>
<dbReference type="InterPro" id="IPR018744">
    <property type="entry name" value="DUF2293"/>
</dbReference>
<feature type="region of interest" description="Disordered" evidence="1">
    <location>
        <begin position="241"/>
        <end position="266"/>
    </location>
</feature>
<evidence type="ECO:0000259" key="2">
    <source>
        <dbReference type="Pfam" id="PF10056"/>
    </source>
</evidence>
<dbReference type="KEGG" id="gms:SOIL9_06600"/>
<proteinExistence type="predicted"/>
<protein>
    <recommendedName>
        <fullName evidence="2">DUF2293 domain-containing protein</fullName>
    </recommendedName>
</protein>
<dbReference type="AlphaFoldDB" id="A0A6P2DDR1"/>
<name>A0A6P2DDR1_9BACT</name>
<sequence>MFPQASGLCHEQEHLTRAANEPLKPRRRSADIAPMRTENTPTFMPGPTPNSVRAPGGKVHTVPEGWVLVPPGDAGLTRRIRAAGESWSVAEKRGRKVFSRGVWAPATTVEALKAELEAERSTESYARRKKADAGRREKAQTEYVEEFWLAVRAFLRFSAQHAELADRLARAVADHATPVGSGTVARTKRIPVEQRAEAAVIAWMRHQTTAYDSMTIPRVKGKRREVRRMLARRSQELLDRYRKGEPVPDNCPLRKALGESPQSGAA</sequence>
<keyword evidence="4" id="KW-1185">Reference proteome</keyword>
<feature type="domain" description="DUF2293" evidence="2">
    <location>
        <begin position="158"/>
        <end position="242"/>
    </location>
</feature>
<evidence type="ECO:0000256" key="1">
    <source>
        <dbReference type="SAM" id="MobiDB-lite"/>
    </source>
</evidence>
<accession>A0A6P2DDR1</accession>
<gene>
    <name evidence="3" type="ORF">SOIL9_06600</name>
</gene>
<dbReference type="Pfam" id="PF10056">
    <property type="entry name" value="DUF2293"/>
    <property type="match status" value="1"/>
</dbReference>
<evidence type="ECO:0000313" key="4">
    <source>
        <dbReference type="Proteomes" id="UP000464178"/>
    </source>
</evidence>
<dbReference type="EMBL" id="LR593886">
    <property type="protein sequence ID" value="VTR97552.1"/>
    <property type="molecule type" value="Genomic_DNA"/>
</dbReference>